<gene>
    <name evidence="7" type="ORF">NKR23_g800</name>
</gene>
<dbReference type="PRINTS" id="PR00420">
    <property type="entry name" value="RNGMNOXGNASE"/>
</dbReference>
<name>A0AA38RQ06_9PEZI</name>
<evidence type="ECO:0000313" key="8">
    <source>
        <dbReference type="Proteomes" id="UP001174694"/>
    </source>
</evidence>
<evidence type="ECO:0000256" key="1">
    <source>
        <dbReference type="ARBA" id="ARBA00007992"/>
    </source>
</evidence>
<keyword evidence="3" id="KW-0274">FAD</keyword>
<dbReference type="InterPro" id="IPR002938">
    <property type="entry name" value="FAD-bd"/>
</dbReference>
<dbReference type="InterPro" id="IPR036188">
    <property type="entry name" value="FAD/NAD-bd_sf"/>
</dbReference>
<organism evidence="7 8">
    <name type="scientific">Pleurostoma richardsiae</name>
    <dbReference type="NCBI Taxonomy" id="41990"/>
    <lineage>
        <taxon>Eukaryota</taxon>
        <taxon>Fungi</taxon>
        <taxon>Dikarya</taxon>
        <taxon>Ascomycota</taxon>
        <taxon>Pezizomycotina</taxon>
        <taxon>Sordariomycetes</taxon>
        <taxon>Sordariomycetidae</taxon>
        <taxon>Calosphaeriales</taxon>
        <taxon>Pleurostomataceae</taxon>
        <taxon>Pleurostoma</taxon>
    </lineage>
</organism>
<dbReference type="PANTHER" id="PTHR13789">
    <property type="entry name" value="MONOOXYGENASE"/>
    <property type="match status" value="1"/>
</dbReference>
<feature type="domain" description="FAD-binding" evidence="6">
    <location>
        <begin position="22"/>
        <end position="366"/>
    </location>
</feature>
<keyword evidence="4" id="KW-0560">Oxidoreductase</keyword>
<dbReference type="Proteomes" id="UP001174694">
    <property type="component" value="Unassembled WGS sequence"/>
</dbReference>
<reference evidence="7" key="1">
    <citation type="submission" date="2022-07" db="EMBL/GenBank/DDBJ databases">
        <title>Fungi with potential for degradation of polypropylene.</title>
        <authorList>
            <person name="Gostincar C."/>
        </authorList>
    </citation>
    <scope>NUCLEOTIDE SEQUENCE</scope>
    <source>
        <strain evidence="7">EXF-13308</strain>
    </source>
</reference>
<dbReference type="SUPFAM" id="SSF54373">
    <property type="entry name" value="FAD-linked reductases, C-terminal domain"/>
    <property type="match status" value="1"/>
</dbReference>
<evidence type="ECO:0000313" key="7">
    <source>
        <dbReference type="EMBL" id="KAJ9156048.1"/>
    </source>
</evidence>
<evidence type="ECO:0000259" key="6">
    <source>
        <dbReference type="Pfam" id="PF01494"/>
    </source>
</evidence>
<dbReference type="GO" id="GO:0071949">
    <property type="term" value="F:FAD binding"/>
    <property type="evidence" value="ECO:0007669"/>
    <property type="project" value="InterPro"/>
</dbReference>
<evidence type="ECO:0000256" key="5">
    <source>
        <dbReference type="ARBA" id="ARBA00023033"/>
    </source>
</evidence>
<keyword evidence="8" id="KW-1185">Reference proteome</keyword>
<protein>
    <submittedName>
        <fullName evidence="7">FAD/NAD(P)-binding domain-containing protein</fullName>
    </submittedName>
</protein>
<dbReference type="InterPro" id="IPR050493">
    <property type="entry name" value="FAD-dep_Monooxygenase_BioMet"/>
</dbReference>
<dbReference type="AlphaFoldDB" id="A0AA38RQ06"/>
<dbReference type="EMBL" id="JANBVO010000002">
    <property type="protein sequence ID" value="KAJ9156048.1"/>
    <property type="molecule type" value="Genomic_DNA"/>
</dbReference>
<evidence type="ECO:0000256" key="3">
    <source>
        <dbReference type="ARBA" id="ARBA00022827"/>
    </source>
</evidence>
<evidence type="ECO:0000256" key="2">
    <source>
        <dbReference type="ARBA" id="ARBA00022630"/>
    </source>
</evidence>
<dbReference type="GO" id="GO:0004497">
    <property type="term" value="F:monooxygenase activity"/>
    <property type="evidence" value="ECO:0007669"/>
    <property type="project" value="UniProtKB-KW"/>
</dbReference>
<keyword evidence="5" id="KW-0503">Monooxygenase</keyword>
<dbReference type="SUPFAM" id="SSF51905">
    <property type="entry name" value="FAD/NAD(P)-binding domain"/>
    <property type="match status" value="1"/>
</dbReference>
<keyword evidence="2" id="KW-0285">Flavoprotein</keyword>
<proteinExistence type="inferred from homology"/>
<accession>A0AA38RQ06</accession>
<comment type="similarity">
    <text evidence="1">Belongs to the paxM FAD-dependent monooxygenase family.</text>
</comment>
<dbReference type="PANTHER" id="PTHR13789:SF261">
    <property type="entry name" value="HYDROXYLASE, PUTATIVE (AFU_ORTHOLOGUE AFUA_7G00590)-RELATED"/>
    <property type="match status" value="1"/>
</dbReference>
<dbReference type="Pfam" id="PF01494">
    <property type="entry name" value="FAD_binding_3"/>
    <property type="match status" value="1"/>
</dbReference>
<dbReference type="Gene3D" id="3.50.50.60">
    <property type="entry name" value="FAD/NAD(P)-binding domain"/>
    <property type="match status" value="1"/>
</dbReference>
<comment type="caution">
    <text evidence="7">The sequence shown here is derived from an EMBL/GenBank/DDBJ whole genome shotgun (WGS) entry which is preliminary data.</text>
</comment>
<evidence type="ECO:0000256" key="4">
    <source>
        <dbReference type="ARBA" id="ARBA00023002"/>
    </source>
</evidence>
<sequence length="423" mass="45924">MENGFSAINNAASTGRKVDPLKVIIAGAGIGGLSAAVALRKAGHVVEIYESSRFATELGAAIHLPPNVNAVLHRFGLDPSSFGANDTEWVSVFSSQGEIISRRSMAKLKEEYPHPWKLSHRVDLHEALKWAAVSPNGGGTPVTLNLQSKVVACDPSAPSLTLDNGVMVNGDLLIAADGVHSTLRRAIAHEDIPAFPSGASAFRFLVPIEKVKGNSVTRALVEKPGDMQLWEGSHRRLVIYPCRHNTELNFVCLHPDHDSQNSIEGWNNTASVNDVSRVFQEFYEPMRTLLGMADSETVKIWRLYDRGALKTWVNGYAALLGDAAHPFLPHQGQGGAQAIEDGAALGALFPLGTRKEEVPERLNLYMQASDADDVGGFSMDPLEFSKINFRHDAYLHAEAILANHKDVVGTVQYHSPSAFPNRS</sequence>